<keyword evidence="3" id="KW-1185">Reference proteome</keyword>
<dbReference type="Pfam" id="PF00395">
    <property type="entry name" value="SLH"/>
    <property type="match status" value="1"/>
</dbReference>
<dbReference type="KEGG" id="cohn:KCTCHS21_61270"/>
<protein>
    <recommendedName>
        <fullName evidence="1">SLH domain-containing protein</fullName>
    </recommendedName>
</protein>
<feature type="domain" description="SLH" evidence="1">
    <location>
        <begin position="1"/>
        <end position="60"/>
    </location>
</feature>
<sequence length="60" mass="6479">MELLNDSGEVSNWAVGAVQQMLSSGIVIGDNAGNFRPHQTATRAEMVIMLSRLLGKLGYM</sequence>
<name>A0A3T1DFH3_9BACL</name>
<gene>
    <name evidence="2" type="ORF">KCTCHS21_61270</name>
</gene>
<evidence type="ECO:0000259" key="1">
    <source>
        <dbReference type="PROSITE" id="PS51272"/>
    </source>
</evidence>
<accession>A0A3T1DFH3</accession>
<proteinExistence type="predicted"/>
<evidence type="ECO:0000313" key="2">
    <source>
        <dbReference type="EMBL" id="BBI36728.1"/>
    </source>
</evidence>
<reference evidence="2 3" key="1">
    <citation type="submission" date="2019-01" db="EMBL/GenBank/DDBJ databases">
        <title>Complete genome sequence of Cohnella hallensis HS21 isolated from Korean fir (Abies koreana) rhizospheric soil.</title>
        <authorList>
            <person name="Jiang L."/>
            <person name="Kang S.W."/>
            <person name="Kim S."/>
            <person name="Jung J."/>
            <person name="Kim C.Y."/>
            <person name="Kim D.H."/>
            <person name="Kim S.W."/>
            <person name="Lee J."/>
        </authorList>
    </citation>
    <scope>NUCLEOTIDE SEQUENCE [LARGE SCALE GENOMIC DNA]</scope>
    <source>
        <strain evidence="2 3">HS21</strain>
    </source>
</reference>
<organism evidence="2 3">
    <name type="scientific">Cohnella abietis</name>
    <dbReference type="NCBI Taxonomy" id="2507935"/>
    <lineage>
        <taxon>Bacteria</taxon>
        <taxon>Bacillati</taxon>
        <taxon>Bacillota</taxon>
        <taxon>Bacilli</taxon>
        <taxon>Bacillales</taxon>
        <taxon>Paenibacillaceae</taxon>
        <taxon>Cohnella</taxon>
    </lineage>
</organism>
<dbReference type="InterPro" id="IPR001119">
    <property type="entry name" value="SLH_dom"/>
</dbReference>
<dbReference type="AlphaFoldDB" id="A0A3T1DFH3"/>
<dbReference type="EMBL" id="AP019400">
    <property type="protein sequence ID" value="BBI36728.1"/>
    <property type="molecule type" value="Genomic_DNA"/>
</dbReference>
<dbReference type="Proteomes" id="UP000289856">
    <property type="component" value="Chromosome"/>
</dbReference>
<dbReference type="PROSITE" id="PS51272">
    <property type="entry name" value="SLH"/>
    <property type="match status" value="1"/>
</dbReference>
<evidence type="ECO:0000313" key="3">
    <source>
        <dbReference type="Proteomes" id="UP000289856"/>
    </source>
</evidence>